<feature type="transmembrane region" description="Helical" evidence="2">
    <location>
        <begin position="6"/>
        <end position="24"/>
    </location>
</feature>
<dbReference type="EMBL" id="JAFKCV010000006">
    <property type="protein sequence ID" value="MBN7826097.1"/>
    <property type="molecule type" value="Genomic_DNA"/>
</dbReference>
<comment type="caution">
    <text evidence="3">The sequence shown here is derived from an EMBL/GenBank/DDBJ whole genome shotgun (WGS) entry which is preliminary data.</text>
</comment>
<gene>
    <name evidence="3" type="ORF">J0A66_12745</name>
</gene>
<name>A0A939IRX1_9ALTE</name>
<evidence type="ECO:0000313" key="3">
    <source>
        <dbReference type="EMBL" id="MBN7826097.1"/>
    </source>
</evidence>
<feature type="transmembrane region" description="Helical" evidence="2">
    <location>
        <begin position="92"/>
        <end position="110"/>
    </location>
</feature>
<dbReference type="Proteomes" id="UP000664654">
    <property type="component" value="Unassembled WGS sequence"/>
</dbReference>
<sequence length="255" mass="28959">MNIALPALLIILLIMPGFVFLGAFERRENTVIDRKPFDMSFGLAVFLAVLVHTLTLHLSSLIGNAAQLSYAVKLLTGTKLTDEDIQVITQNIDWITAYFLVTMVGSYALGKFSQYLVLKYSPYKNSLYSFDTPWYYELKGMLSSKQDAQLIKASCLLDLNSGSYLYYGIVDAFYLTKDGQPDRLVLENASRRKLDNDDTGSKPQELEGDPPAPAEDTSSPKDRFYQIKGDRLTLKYCEIKNLNLEYYYVYEKPIQ</sequence>
<keyword evidence="2" id="KW-1133">Transmembrane helix</keyword>
<feature type="compositionally biased region" description="Basic and acidic residues" evidence="1">
    <location>
        <begin position="188"/>
        <end position="200"/>
    </location>
</feature>
<dbReference type="RefSeq" id="WP_206574200.1">
    <property type="nucleotide sequence ID" value="NZ_JAFKCV010000006.1"/>
</dbReference>
<keyword evidence="2" id="KW-0472">Membrane</keyword>
<organism evidence="3 4">
    <name type="scientific">Bowmanella dokdonensis</name>
    <dbReference type="NCBI Taxonomy" id="751969"/>
    <lineage>
        <taxon>Bacteria</taxon>
        <taxon>Pseudomonadati</taxon>
        <taxon>Pseudomonadota</taxon>
        <taxon>Gammaproteobacteria</taxon>
        <taxon>Alteromonadales</taxon>
        <taxon>Alteromonadaceae</taxon>
        <taxon>Bowmanella</taxon>
    </lineage>
</organism>
<protein>
    <submittedName>
        <fullName evidence="3">Uncharacterized protein</fullName>
    </submittedName>
</protein>
<evidence type="ECO:0000256" key="2">
    <source>
        <dbReference type="SAM" id="Phobius"/>
    </source>
</evidence>
<evidence type="ECO:0000256" key="1">
    <source>
        <dbReference type="SAM" id="MobiDB-lite"/>
    </source>
</evidence>
<keyword evidence="2" id="KW-0812">Transmembrane</keyword>
<evidence type="ECO:0000313" key="4">
    <source>
        <dbReference type="Proteomes" id="UP000664654"/>
    </source>
</evidence>
<accession>A0A939IRX1</accession>
<feature type="region of interest" description="Disordered" evidence="1">
    <location>
        <begin position="188"/>
        <end position="222"/>
    </location>
</feature>
<keyword evidence="4" id="KW-1185">Reference proteome</keyword>
<dbReference type="AlphaFoldDB" id="A0A939IRX1"/>
<reference evidence="3" key="1">
    <citation type="submission" date="2021-03" db="EMBL/GenBank/DDBJ databases">
        <title>novel species isolated from a fishpond in China.</title>
        <authorList>
            <person name="Lu H."/>
            <person name="Cai Z."/>
        </authorList>
    </citation>
    <scope>NUCLEOTIDE SEQUENCE</scope>
    <source>
        <strain evidence="3">JCM 30855</strain>
    </source>
</reference>
<proteinExistence type="predicted"/>
<feature type="transmembrane region" description="Helical" evidence="2">
    <location>
        <begin position="45"/>
        <end position="72"/>
    </location>
</feature>